<dbReference type="Proteomes" id="UP000499080">
    <property type="component" value="Unassembled WGS sequence"/>
</dbReference>
<gene>
    <name evidence="1" type="ORF">AVEN_195735_1</name>
</gene>
<evidence type="ECO:0000313" key="1">
    <source>
        <dbReference type="EMBL" id="GBM65036.1"/>
    </source>
</evidence>
<dbReference type="OrthoDB" id="6781249at2759"/>
<comment type="caution">
    <text evidence="1">The sequence shown here is derived from an EMBL/GenBank/DDBJ whole genome shotgun (WGS) entry which is preliminary data.</text>
</comment>
<dbReference type="AlphaFoldDB" id="A0A4Y2HI29"/>
<keyword evidence="2" id="KW-1185">Reference proteome</keyword>
<sequence>MTSKGIETRGAKGDADTYIVRCGLEKATSRPTVAIIGEDVDLIVILIALAPAESDIYFMKPGKEKIEAKICSTKKLQQELSFAQTILLLHAFSGCDTTSAIYRKSKASTVNLFKNQLRQMKNIADIFYNPSSTSDAISQAGEKMFLAIYKAPANEHNLNNHRYAAFLKSSTKVKSDLSSLPPTKGAAEQHSFRVYLQIQQWLNNQLPPDQWG</sequence>
<protein>
    <submittedName>
        <fullName evidence="1">Uncharacterized protein</fullName>
    </submittedName>
</protein>
<organism evidence="1 2">
    <name type="scientific">Araneus ventricosus</name>
    <name type="common">Orbweaver spider</name>
    <name type="synonym">Epeira ventricosa</name>
    <dbReference type="NCBI Taxonomy" id="182803"/>
    <lineage>
        <taxon>Eukaryota</taxon>
        <taxon>Metazoa</taxon>
        <taxon>Ecdysozoa</taxon>
        <taxon>Arthropoda</taxon>
        <taxon>Chelicerata</taxon>
        <taxon>Arachnida</taxon>
        <taxon>Araneae</taxon>
        <taxon>Araneomorphae</taxon>
        <taxon>Entelegynae</taxon>
        <taxon>Araneoidea</taxon>
        <taxon>Araneidae</taxon>
        <taxon>Araneus</taxon>
    </lineage>
</organism>
<reference evidence="1 2" key="1">
    <citation type="journal article" date="2019" name="Sci. Rep.">
        <title>Orb-weaving spider Araneus ventricosus genome elucidates the spidroin gene catalogue.</title>
        <authorList>
            <person name="Kono N."/>
            <person name="Nakamura H."/>
            <person name="Ohtoshi R."/>
            <person name="Moran D.A.P."/>
            <person name="Shinohara A."/>
            <person name="Yoshida Y."/>
            <person name="Fujiwara M."/>
            <person name="Mori M."/>
            <person name="Tomita M."/>
            <person name="Arakawa K."/>
        </authorList>
    </citation>
    <scope>NUCLEOTIDE SEQUENCE [LARGE SCALE GENOMIC DNA]</scope>
</reference>
<accession>A0A4Y2HI29</accession>
<dbReference type="EMBL" id="BGPR01258762">
    <property type="protein sequence ID" value="GBM65036.1"/>
    <property type="molecule type" value="Genomic_DNA"/>
</dbReference>
<proteinExistence type="predicted"/>
<evidence type="ECO:0000313" key="2">
    <source>
        <dbReference type="Proteomes" id="UP000499080"/>
    </source>
</evidence>
<name>A0A4Y2HI29_ARAVE</name>